<protein>
    <submittedName>
        <fullName evidence="3">Plastocyanin</fullName>
    </submittedName>
</protein>
<proteinExistence type="predicted"/>
<name>A0A286TZR1_9BACT</name>
<dbReference type="OrthoDB" id="274610at2"/>
<dbReference type="InterPro" id="IPR013784">
    <property type="entry name" value="Carb-bd-like_fold"/>
</dbReference>
<evidence type="ECO:0000313" key="3">
    <source>
        <dbReference type="EMBL" id="GAX61366.1"/>
    </source>
</evidence>
<dbReference type="GO" id="GO:0030246">
    <property type="term" value="F:carbohydrate binding"/>
    <property type="evidence" value="ECO:0007669"/>
    <property type="project" value="InterPro"/>
</dbReference>
<feature type="coiled-coil region" evidence="1">
    <location>
        <begin position="20"/>
        <end position="52"/>
    </location>
</feature>
<comment type="caution">
    <text evidence="3">The sequence shown here is derived from an EMBL/GenBank/DDBJ whole genome shotgun (WGS) entry which is preliminary data.</text>
</comment>
<dbReference type="SUPFAM" id="SSF49503">
    <property type="entry name" value="Cupredoxins"/>
    <property type="match status" value="1"/>
</dbReference>
<feature type="signal peptide" evidence="2">
    <location>
        <begin position="1"/>
        <end position="23"/>
    </location>
</feature>
<dbReference type="InterPro" id="IPR008972">
    <property type="entry name" value="Cupredoxin"/>
</dbReference>
<evidence type="ECO:0000256" key="1">
    <source>
        <dbReference type="SAM" id="Coils"/>
    </source>
</evidence>
<gene>
    <name evidence="3" type="ORF">SCALIN_C22_0076</name>
</gene>
<reference evidence="3 4" key="1">
    <citation type="journal article" date="2017" name="Environ. Microbiol. Rep.">
        <title>Genetic diversity of marine anaerobic ammonium-oxidizing bacteria as revealed by genomic and proteomic analyses of 'Candidatus Scalindua japonica'.</title>
        <authorList>
            <person name="Oshiki M."/>
            <person name="Mizuto K."/>
            <person name="Kimura Z."/>
            <person name="Kindaichi T."/>
            <person name="Satoh H."/>
            <person name="Okabe S."/>
        </authorList>
    </citation>
    <scope>NUCLEOTIDE SEQUENCE [LARGE SCALE GENOMIC DNA]</scope>
    <source>
        <strain evidence="4">husup-a2</strain>
    </source>
</reference>
<dbReference type="RefSeq" id="WP_096894756.1">
    <property type="nucleotide sequence ID" value="NZ_BAOS01000022.1"/>
</dbReference>
<sequence length="239" mass="26773">MKKYFPATLVILALILFASLTNAQEDEKNLTAEEAKIMQENLKKSMLALKREIKTEVNVENGSTITGNVTCKRVRYPENVVVYIEKIGDNKFPAPEEHGVVDQFNLTFVPHVIAIQKGTTIDFPNSDSVRHNVLSPPDCPMQFNLGTYDVGVVKHVTFDKSGEIPLLCNVHAEMSAFVLVLENPYFSLTGKDGVFKIEDVPPGTYKLSAWHEKLKTITKDVTLKAGKTTSMDFQLKKRK</sequence>
<evidence type="ECO:0000256" key="2">
    <source>
        <dbReference type="SAM" id="SignalP"/>
    </source>
</evidence>
<dbReference type="Pfam" id="PF13620">
    <property type="entry name" value="CarboxypepD_reg"/>
    <property type="match status" value="1"/>
</dbReference>
<accession>A0A286TZR1</accession>
<dbReference type="AlphaFoldDB" id="A0A286TZR1"/>
<evidence type="ECO:0000313" key="4">
    <source>
        <dbReference type="Proteomes" id="UP000218542"/>
    </source>
</evidence>
<feature type="chain" id="PRO_5013058318" evidence="2">
    <location>
        <begin position="24"/>
        <end position="239"/>
    </location>
</feature>
<dbReference type="EMBL" id="BAOS01000022">
    <property type="protein sequence ID" value="GAX61366.1"/>
    <property type="molecule type" value="Genomic_DNA"/>
</dbReference>
<keyword evidence="1" id="KW-0175">Coiled coil</keyword>
<dbReference type="SUPFAM" id="SSF49452">
    <property type="entry name" value="Starch-binding domain-like"/>
    <property type="match status" value="1"/>
</dbReference>
<keyword evidence="2" id="KW-0732">Signal</keyword>
<dbReference type="Gene3D" id="2.60.40.420">
    <property type="entry name" value="Cupredoxins - blue copper proteins"/>
    <property type="match status" value="1"/>
</dbReference>
<dbReference type="Proteomes" id="UP000218542">
    <property type="component" value="Unassembled WGS sequence"/>
</dbReference>
<keyword evidence="4" id="KW-1185">Reference proteome</keyword>
<organism evidence="3 4">
    <name type="scientific">Candidatus Scalindua japonica</name>
    <dbReference type="NCBI Taxonomy" id="1284222"/>
    <lineage>
        <taxon>Bacteria</taxon>
        <taxon>Pseudomonadati</taxon>
        <taxon>Planctomycetota</taxon>
        <taxon>Candidatus Brocadiia</taxon>
        <taxon>Candidatus Brocadiales</taxon>
        <taxon>Candidatus Scalinduaceae</taxon>
        <taxon>Candidatus Scalindua</taxon>
    </lineage>
</organism>